<dbReference type="EMBL" id="JACHJY010000002">
    <property type="protein sequence ID" value="MBB4981063.1"/>
    <property type="molecule type" value="Genomic_DNA"/>
</dbReference>
<reference evidence="2 3" key="1">
    <citation type="submission" date="2020-08" db="EMBL/GenBank/DDBJ databases">
        <title>Genomic Encyclopedia of Type Strains, Phase III (KMG-III): the genomes of soil and plant-associated and newly described type strains.</title>
        <authorList>
            <person name="Whitman W."/>
        </authorList>
    </citation>
    <scope>NUCLEOTIDE SEQUENCE [LARGE SCALE GENOMIC DNA]</scope>
    <source>
        <strain evidence="2 3">SFB5A</strain>
    </source>
</reference>
<dbReference type="Proteomes" id="UP000582643">
    <property type="component" value="Unassembled WGS sequence"/>
</dbReference>
<evidence type="ECO:0000259" key="1">
    <source>
        <dbReference type="Pfam" id="PF21962"/>
    </source>
</evidence>
<evidence type="ECO:0000313" key="3">
    <source>
        <dbReference type="Proteomes" id="UP000582643"/>
    </source>
</evidence>
<gene>
    <name evidence="2" type="ORF">GGE06_001971</name>
</gene>
<accession>A0A7W7XBE0</accession>
<feature type="domain" description="DUF6924" evidence="1">
    <location>
        <begin position="5"/>
        <end position="45"/>
    </location>
</feature>
<keyword evidence="3" id="KW-1185">Reference proteome</keyword>
<comment type="caution">
    <text evidence="2">The sequence shown here is derived from an EMBL/GenBank/DDBJ whole genome shotgun (WGS) entry which is preliminary data.</text>
</comment>
<evidence type="ECO:0000313" key="2">
    <source>
        <dbReference type="EMBL" id="MBB4981063.1"/>
    </source>
</evidence>
<protein>
    <recommendedName>
        <fullName evidence="1">DUF6924 domain-containing protein</fullName>
    </recommendedName>
</protein>
<name>A0A7W7XBE0_9ACTN</name>
<dbReference type="AlphaFoldDB" id="A0A7W7XBE0"/>
<sequence length="45" mass="5002">MSESHKTLRVTAEALWSIENNIAVADMGWEEFVDAVGDDGVFRGF</sequence>
<organism evidence="2 3">
    <name type="scientific">Streptomyces nymphaeiformis</name>
    <dbReference type="NCBI Taxonomy" id="2663842"/>
    <lineage>
        <taxon>Bacteria</taxon>
        <taxon>Bacillati</taxon>
        <taxon>Actinomycetota</taxon>
        <taxon>Actinomycetes</taxon>
        <taxon>Kitasatosporales</taxon>
        <taxon>Streptomycetaceae</taxon>
        <taxon>Streptomyces</taxon>
    </lineage>
</organism>
<proteinExistence type="predicted"/>
<dbReference type="Pfam" id="PF21962">
    <property type="entry name" value="DUF6924"/>
    <property type="match status" value="1"/>
</dbReference>
<dbReference type="InterPro" id="IPR053832">
    <property type="entry name" value="DUF6924"/>
</dbReference>